<gene>
    <name evidence="1" type="ORF">Poly59_11640</name>
</gene>
<dbReference type="AlphaFoldDB" id="A0A5C6F933"/>
<dbReference type="OrthoDB" id="290375at2"/>
<dbReference type="Proteomes" id="UP000317977">
    <property type="component" value="Unassembled WGS sequence"/>
</dbReference>
<proteinExistence type="predicted"/>
<reference evidence="1 2" key="1">
    <citation type="submission" date="2019-02" db="EMBL/GenBank/DDBJ databases">
        <title>Deep-cultivation of Planctomycetes and their phenomic and genomic characterization uncovers novel biology.</title>
        <authorList>
            <person name="Wiegand S."/>
            <person name="Jogler M."/>
            <person name="Boedeker C."/>
            <person name="Pinto D."/>
            <person name="Vollmers J."/>
            <person name="Rivas-Marin E."/>
            <person name="Kohn T."/>
            <person name="Peeters S.H."/>
            <person name="Heuer A."/>
            <person name="Rast P."/>
            <person name="Oberbeckmann S."/>
            <person name="Bunk B."/>
            <person name="Jeske O."/>
            <person name="Meyerdierks A."/>
            <person name="Storesund J.E."/>
            <person name="Kallscheuer N."/>
            <person name="Luecker S."/>
            <person name="Lage O.M."/>
            <person name="Pohl T."/>
            <person name="Merkel B.J."/>
            <person name="Hornburger P."/>
            <person name="Mueller R.-W."/>
            <person name="Bruemmer F."/>
            <person name="Labrenz M."/>
            <person name="Spormann A.M."/>
            <person name="Op Den Camp H."/>
            <person name="Overmann J."/>
            <person name="Amann R."/>
            <person name="Jetten M.S.M."/>
            <person name="Mascher T."/>
            <person name="Medema M.H."/>
            <person name="Devos D.P."/>
            <person name="Kaster A.-K."/>
            <person name="Ovreas L."/>
            <person name="Rohde M."/>
            <person name="Galperin M.Y."/>
            <person name="Jogler C."/>
        </authorList>
    </citation>
    <scope>NUCLEOTIDE SEQUENCE [LARGE SCALE GENOMIC DNA]</scope>
    <source>
        <strain evidence="1 2">Poly59</strain>
    </source>
</reference>
<comment type="caution">
    <text evidence="1">The sequence shown here is derived from an EMBL/GenBank/DDBJ whole genome shotgun (WGS) entry which is preliminary data.</text>
</comment>
<evidence type="ECO:0000313" key="2">
    <source>
        <dbReference type="Proteomes" id="UP000317977"/>
    </source>
</evidence>
<name>A0A5C6F933_9BACT</name>
<sequence>MSETTRSTEHVKGVAREFVNDATDSLAVGAREFKDHYMAEPAKDLLSLAKAYAKDKPEVAAVWAFGLGLIVGWKIKPW</sequence>
<accession>A0A5C6F933</accession>
<keyword evidence="2" id="KW-1185">Reference proteome</keyword>
<protein>
    <recommendedName>
        <fullName evidence="3">DUF883 domain-containing protein</fullName>
    </recommendedName>
</protein>
<evidence type="ECO:0008006" key="3">
    <source>
        <dbReference type="Google" id="ProtNLM"/>
    </source>
</evidence>
<dbReference type="EMBL" id="SJPX01000001">
    <property type="protein sequence ID" value="TWU58253.1"/>
    <property type="molecule type" value="Genomic_DNA"/>
</dbReference>
<evidence type="ECO:0000313" key="1">
    <source>
        <dbReference type="EMBL" id="TWU58253.1"/>
    </source>
</evidence>
<organism evidence="1 2">
    <name type="scientific">Rubripirellula reticaptiva</name>
    <dbReference type="NCBI Taxonomy" id="2528013"/>
    <lineage>
        <taxon>Bacteria</taxon>
        <taxon>Pseudomonadati</taxon>
        <taxon>Planctomycetota</taxon>
        <taxon>Planctomycetia</taxon>
        <taxon>Pirellulales</taxon>
        <taxon>Pirellulaceae</taxon>
        <taxon>Rubripirellula</taxon>
    </lineage>
</organism>
<dbReference type="RefSeq" id="WP_146533022.1">
    <property type="nucleotide sequence ID" value="NZ_SJPX01000001.1"/>
</dbReference>